<evidence type="ECO:0000256" key="1">
    <source>
        <dbReference type="ARBA" id="ARBA00008007"/>
    </source>
</evidence>
<protein>
    <submittedName>
        <fullName evidence="3">Amidophosphoribosyltransferase</fullName>
    </submittedName>
</protein>
<name>D9PML1_9ZZZZ</name>
<dbReference type="SUPFAM" id="SSF53271">
    <property type="entry name" value="PRTase-like"/>
    <property type="match status" value="1"/>
</dbReference>
<gene>
    <name evidence="3" type="ORF">LDC_2789</name>
</gene>
<dbReference type="Pfam" id="PF00156">
    <property type="entry name" value="Pribosyltran"/>
    <property type="match status" value="1"/>
</dbReference>
<dbReference type="PANTHER" id="PTHR47505">
    <property type="entry name" value="DNA UTILIZATION PROTEIN YHGH"/>
    <property type="match status" value="1"/>
</dbReference>
<keyword evidence="3" id="KW-0808">Transferase</keyword>
<sequence>CNAFVAEGRAFCEACDLTVLPIGRACPTCAMPLDRESACRGCRQRPLPFAAAHAALAYGAATTSALLRWKHGGHRHIAPVLAAYFAPLLARAVGQGADLACPVPLHPSRLRGRGFNQALDLLRSARRRSRPCDLAISCDALERTVDTPALGHEPPSRRREIVAGAFAVKCPESVAGKHVLVVDDVMTTGATLAECARVLLQAGARAVSVAALARAV</sequence>
<proteinExistence type="inferred from homology"/>
<comment type="caution">
    <text evidence="3">The sequence shown here is derived from an EMBL/GenBank/DDBJ whole genome shotgun (WGS) entry which is preliminary data.</text>
</comment>
<dbReference type="InterPro" id="IPR000836">
    <property type="entry name" value="PRTase_dom"/>
</dbReference>
<dbReference type="InterPro" id="IPR029057">
    <property type="entry name" value="PRTase-like"/>
</dbReference>
<dbReference type="AlphaFoldDB" id="D9PML1"/>
<reference evidence="3" key="2">
    <citation type="journal article" date="2011" name="Microb. Ecol.">
        <title>Taxonomic and Functional Metagenomic Profiling of the Microbial Community in the Anoxic Sediment of a Sub-saline Shallow Lake (Laguna de Carrizo, Central Spain).</title>
        <authorList>
            <person name="Ferrer M."/>
            <person name="Guazzaroni M.E."/>
            <person name="Richter M."/>
            <person name="Garcia-Salamanca A."/>
            <person name="Yarza P."/>
            <person name="Suarez-Suarez A."/>
            <person name="Solano J."/>
            <person name="Alcaide M."/>
            <person name="van Dillewijn P."/>
            <person name="Molina-Henares M.A."/>
            <person name="Lopez-Cortes N."/>
            <person name="Al-Ramahi Y."/>
            <person name="Guerrero C."/>
            <person name="Acosta A."/>
            <person name="de Eugenio L.I."/>
            <person name="Martinez V."/>
            <person name="Marques S."/>
            <person name="Rojo F."/>
            <person name="Santero E."/>
            <person name="Genilloud O."/>
            <person name="Perez-Perez J."/>
            <person name="Rossello-Mora R."/>
            <person name="Ramos J.L."/>
        </authorList>
    </citation>
    <scope>NUCLEOTIDE SEQUENCE</scope>
</reference>
<feature type="domain" description="Phosphoribosyltransferase" evidence="2">
    <location>
        <begin position="171"/>
        <end position="213"/>
    </location>
</feature>
<evidence type="ECO:0000259" key="2">
    <source>
        <dbReference type="Pfam" id="PF00156"/>
    </source>
</evidence>
<dbReference type="GO" id="GO:0016757">
    <property type="term" value="F:glycosyltransferase activity"/>
    <property type="evidence" value="ECO:0007669"/>
    <property type="project" value="UniProtKB-KW"/>
</dbReference>
<evidence type="ECO:0000313" key="3">
    <source>
        <dbReference type="EMBL" id="EFK95205.1"/>
    </source>
</evidence>
<feature type="non-terminal residue" evidence="3">
    <location>
        <position position="1"/>
    </location>
</feature>
<dbReference type="EMBL" id="ADZX01000850">
    <property type="protein sequence ID" value="EFK95205.1"/>
    <property type="molecule type" value="Genomic_DNA"/>
</dbReference>
<accession>D9PML1</accession>
<reference evidence="3" key="1">
    <citation type="submission" date="2010-07" db="EMBL/GenBank/DDBJ databases">
        <authorList>
            <consortium name="CONSOLIDER consortium CSD2007-00005"/>
            <person name="Guazzaroni M.-E."/>
            <person name="Richter M."/>
            <person name="Garcia-Salamanca A."/>
            <person name="Yarza P."/>
            <person name="Ferrer M."/>
        </authorList>
    </citation>
    <scope>NUCLEOTIDE SEQUENCE</scope>
</reference>
<organism evidence="3">
    <name type="scientific">sediment metagenome</name>
    <dbReference type="NCBI Taxonomy" id="749907"/>
    <lineage>
        <taxon>unclassified sequences</taxon>
        <taxon>metagenomes</taxon>
        <taxon>ecological metagenomes</taxon>
    </lineage>
</organism>
<dbReference type="PANTHER" id="PTHR47505:SF1">
    <property type="entry name" value="DNA UTILIZATION PROTEIN YHGH"/>
    <property type="match status" value="1"/>
</dbReference>
<dbReference type="InterPro" id="IPR051910">
    <property type="entry name" value="ComF/GntX_DNA_util-trans"/>
</dbReference>
<comment type="similarity">
    <text evidence="1">Belongs to the ComF/GntX family.</text>
</comment>
<dbReference type="Gene3D" id="3.40.50.2020">
    <property type="match status" value="1"/>
</dbReference>
<keyword evidence="3" id="KW-0328">Glycosyltransferase</keyword>
<dbReference type="CDD" id="cd06223">
    <property type="entry name" value="PRTases_typeI"/>
    <property type="match status" value="1"/>
</dbReference>